<accession>A0A8K0TQC7</accession>
<evidence type="ECO:0000256" key="1">
    <source>
        <dbReference type="SAM" id="MobiDB-lite"/>
    </source>
</evidence>
<feature type="compositionally biased region" description="Low complexity" evidence="1">
    <location>
        <begin position="42"/>
        <end position="62"/>
    </location>
</feature>
<name>A0A8K0TQC7_9PEZI</name>
<protein>
    <submittedName>
        <fullName evidence="2">Uncharacterized protein</fullName>
    </submittedName>
</protein>
<dbReference type="Proteomes" id="UP000813385">
    <property type="component" value="Unassembled WGS sequence"/>
</dbReference>
<evidence type="ECO:0000313" key="2">
    <source>
        <dbReference type="EMBL" id="KAH7369445.1"/>
    </source>
</evidence>
<proteinExistence type="predicted"/>
<dbReference type="AlphaFoldDB" id="A0A8K0TQC7"/>
<keyword evidence="3" id="KW-1185">Reference proteome</keyword>
<reference evidence="2" key="1">
    <citation type="journal article" date="2021" name="Nat. Commun.">
        <title>Genetic determinants of endophytism in the Arabidopsis root mycobiome.</title>
        <authorList>
            <person name="Mesny F."/>
            <person name="Miyauchi S."/>
            <person name="Thiergart T."/>
            <person name="Pickel B."/>
            <person name="Atanasova L."/>
            <person name="Karlsson M."/>
            <person name="Huettel B."/>
            <person name="Barry K.W."/>
            <person name="Haridas S."/>
            <person name="Chen C."/>
            <person name="Bauer D."/>
            <person name="Andreopoulos W."/>
            <person name="Pangilinan J."/>
            <person name="LaButti K."/>
            <person name="Riley R."/>
            <person name="Lipzen A."/>
            <person name="Clum A."/>
            <person name="Drula E."/>
            <person name="Henrissat B."/>
            <person name="Kohler A."/>
            <person name="Grigoriev I.V."/>
            <person name="Martin F.M."/>
            <person name="Hacquard S."/>
        </authorList>
    </citation>
    <scope>NUCLEOTIDE SEQUENCE</scope>
    <source>
        <strain evidence="2">MPI-CAGE-AT-0016</strain>
    </source>
</reference>
<feature type="region of interest" description="Disordered" evidence="1">
    <location>
        <begin position="1"/>
        <end position="23"/>
    </location>
</feature>
<dbReference type="EMBL" id="JAGPXD010000002">
    <property type="protein sequence ID" value="KAH7369445.1"/>
    <property type="molecule type" value="Genomic_DNA"/>
</dbReference>
<organism evidence="2 3">
    <name type="scientific">Plectosphaerella cucumerina</name>
    <dbReference type="NCBI Taxonomy" id="40658"/>
    <lineage>
        <taxon>Eukaryota</taxon>
        <taxon>Fungi</taxon>
        <taxon>Dikarya</taxon>
        <taxon>Ascomycota</taxon>
        <taxon>Pezizomycotina</taxon>
        <taxon>Sordariomycetes</taxon>
        <taxon>Hypocreomycetidae</taxon>
        <taxon>Glomerellales</taxon>
        <taxon>Plectosphaerellaceae</taxon>
        <taxon>Plectosphaerella</taxon>
    </lineage>
</organism>
<evidence type="ECO:0000313" key="3">
    <source>
        <dbReference type="Proteomes" id="UP000813385"/>
    </source>
</evidence>
<comment type="caution">
    <text evidence="2">The sequence shown here is derived from an EMBL/GenBank/DDBJ whole genome shotgun (WGS) entry which is preliminary data.</text>
</comment>
<gene>
    <name evidence="2" type="ORF">B0T11DRAFT_73598</name>
</gene>
<feature type="region of interest" description="Disordered" evidence="1">
    <location>
        <begin position="35"/>
        <end position="62"/>
    </location>
</feature>
<sequence length="242" mass="25865">MQGKPLEDSTQGARPPNWASAPTAKPDLRCVVLSVQSRPPRRSSLSSTRLLPSSFSSPPSTLLSIHPDSSTFGAKSAIAFASFVPFGPCSARAHPSSTRPTTTFDSVSLRSGISTGRIHARLPPDLATNREHHQPAAQYSAFQTVSCPVGSAIPNISDSSPRPSPSFPYRCIPRGPHSAGASIVRPSPTPEPHPCCPDTQDDDIAPSFVRHSTLSLTRPRPIKQRRASIVFDISLSLSRCSL</sequence>